<protein>
    <submittedName>
        <fullName evidence="1">Uncharacterized protein</fullName>
    </submittedName>
</protein>
<proteinExistence type="predicted"/>
<dbReference type="AlphaFoldDB" id="A0A368FKL4"/>
<organism evidence="1 2">
    <name type="scientific">Ancylostoma caninum</name>
    <name type="common">Dog hookworm</name>
    <dbReference type="NCBI Taxonomy" id="29170"/>
    <lineage>
        <taxon>Eukaryota</taxon>
        <taxon>Metazoa</taxon>
        <taxon>Ecdysozoa</taxon>
        <taxon>Nematoda</taxon>
        <taxon>Chromadorea</taxon>
        <taxon>Rhabditida</taxon>
        <taxon>Rhabditina</taxon>
        <taxon>Rhabditomorpha</taxon>
        <taxon>Strongyloidea</taxon>
        <taxon>Ancylostomatidae</taxon>
        <taxon>Ancylostomatinae</taxon>
        <taxon>Ancylostoma</taxon>
    </lineage>
</organism>
<accession>A0A368FKL4</accession>
<reference evidence="1 2" key="1">
    <citation type="submission" date="2014-10" db="EMBL/GenBank/DDBJ databases">
        <title>Draft genome of the hookworm Ancylostoma caninum.</title>
        <authorList>
            <person name="Mitreva M."/>
        </authorList>
    </citation>
    <scope>NUCLEOTIDE SEQUENCE [LARGE SCALE GENOMIC DNA]</scope>
    <source>
        <strain evidence="1 2">Baltimore</strain>
    </source>
</reference>
<keyword evidence="2" id="KW-1185">Reference proteome</keyword>
<dbReference type="STRING" id="29170.A0A368FKL4"/>
<gene>
    <name evidence="1" type="ORF">ANCCAN_22144</name>
</gene>
<dbReference type="InterPro" id="IPR005312">
    <property type="entry name" value="DUF1759"/>
</dbReference>
<evidence type="ECO:0000313" key="2">
    <source>
        <dbReference type="Proteomes" id="UP000252519"/>
    </source>
</evidence>
<dbReference type="Proteomes" id="UP000252519">
    <property type="component" value="Unassembled WGS sequence"/>
</dbReference>
<name>A0A368FKL4_ANCCA</name>
<dbReference type="EMBL" id="JOJR01001163">
    <property type="protein sequence ID" value="RCN32068.1"/>
    <property type="molecule type" value="Genomic_DNA"/>
</dbReference>
<comment type="caution">
    <text evidence="1">The sequence shown here is derived from an EMBL/GenBank/DDBJ whole genome shotgun (WGS) entry which is preliminary data.</text>
</comment>
<dbReference type="PANTHER" id="PTHR22954">
    <property type="entry name" value="RETROVIRAL PROTEASE-RELATED"/>
    <property type="match status" value="1"/>
</dbReference>
<evidence type="ECO:0000313" key="1">
    <source>
        <dbReference type="EMBL" id="RCN32068.1"/>
    </source>
</evidence>
<dbReference type="Pfam" id="PF03564">
    <property type="entry name" value="DUF1759"/>
    <property type="match status" value="1"/>
</dbReference>
<dbReference type="OrthoDB" id="5845709at2759"/>
<dbReference type="PANTHER" id="PTHR22954:SF3">
    <property type="entry name" value="PROTEIN CBG08539"/>
    <property type="match status" value="1"/>
</dbReference>
<sequence>MSVAGHYKGQLTRAINTLKRKIAEVDPALFEQFDLSGDPGEIKSALFNHKSFLLFTSRSLQHSLDTLQQRWERAERLAESQPDESGELPLLDEFQAHRDASDGDELVGETEALIDRLQLPSLELPESNGEFEAFPEFWDIFNTAVHSNDTVPPSLKFLHLKSKLTGSAASTISEIKCTAQNYDEAITTLLATYDRPDILRQKFWDQLQALPPSAGSAMSQRTLVCKVRAIWAQLKNLKEQPGSTPLMRMILSKFPQRTHDKVGELRNKNE</sequence>